<evidence type="ECO:0000313" key="7">
    <source>
        <dbReference type="Proteomes" id="UP001291306"/>
    </source>
</evidence>
<evidence type="ECO:0000256" key="4">
    <source>
        <dbReference type="ARBA" id="ARBA00022840"/>
    </source>
</evidence>
<accession>A0AAW9I8M4</accession>
<evidence type="ECO:0000259" key="5">
    <source>
        <dbReference type="Pfam" id="PF01406"/>
    </source>
</evidence>
<feature type="non-terminal residue" evidence="6">
    <location>
        <position position="47"/>
    </location>
</feature>
<keyword evidence="4" id="KW-0067">ATP-binding</keyword>
<dbReference type="InterPro" id="IPR024909">
    <property type="entry name" value="Cys-tRNA/MSH_ligase"/>
</dbReference>
<dbReference type="EMBL" id="WNVC01000547">
    <property type="protein sequence ID" value="MDZ5000663.1"/>
    <property type="molecule type" value="Genomic_DNA"/>
</dbReference>
<dbReference type="PANTHER" id="PTHR10890">
    <property type="entry name" value="CYSTEINYL-TRNA SYNTHETASE"/>
    <property type="match status" value="1"/>
</dbReference>
<evidence type="ECO:0000313" key="6">
    <source>
        <dbReference type="EMBL" id="MDZ5000663.1"/>
    </source>
</evidence>
<dbReference type="InterPro" id="IPR032678">
    <property type="entry name" value="tRNA-synt_1_cat_dom"/>
</dbReference>
<evidence type="ECO:0000256" key="3">
    <source>
        <dbReference type="ARBA" id="ARBA00022741"/>
    </source>
</evidence>
<dbReference type="GO" id="GO:0006423">
    <property type="term" value="P:cysteinyl-tRNA aminoacylation"/>
    <property type="evidence" value="ECO:0007669"/>
    <property type="project" value="TreeGrafter"/>
</dbReference>
<dbReference type="InterPro" id="IPR014729">
    <property type="entry name" value="Rossmann-like_a/b/a_fold"/>
</dbReference>
<dbReference type="PANTHER" id="PTHR10890:SF3">
    <property type="entry name" value="CYSTEINE--TRNA LIGASE, CYTOPLASMIC"/>
    <property type="match status" value="1"/>
</dbReference>
<dbReference type="SUPFAM" id="SSF52374">
    <property type="entry name" value="Nucleotidylyl transferase"/>
    <property type="match status" value="1"/>
</dbReference>
<evidence type="ECO:0000256" key="2">
    <source>
        <dbReference type="ARBA" id="ARBA00022598"/>
    </source>
</evidence>
<reference evidence="6" key="1">
    <citation type="submission" date="2019-11" db="EMBL/GenBank/DDBJ databases">
        <title>Characterization of Clostridium perfringens isolates from swine manure treated agricultural soils.</title>
        <authorList>
            <person name="Wushke S.T."/>
        </authorList>
    </citation>
    <scope>NUCLEOTIDE SEQUENCE</scope>
    <source>
        <strain evidence="6">X26</strain>
    </source>
</reference>
<evidence type="ECO:0000256" key="1">
    <source>
        <dbReference type="ARBA" id="ARBA00011245"/>
    </source>
</evidence>
<sequence>MRIYNSITRKKEEFVPLTPGEVKMYVCGPTVYNYFHIGNGRTFIIFD</sequence>
<feature type="domain" description="tRNA synthetases class I catalytic" evidence="5">
    <location>
        <begin position="14"/>
        <end position="47"/>
    </location>
</feature>
<comment type="subunit">
    <text evidence="1">Monomer.</text>
</comment>
<gene>
    <name evidence="6" type="ORF">GNF79_16665</name>
</gene>
<name>A0AAW9I8M4_CLOPF</name>
<dbReference type="Pfam" id="PF01406">
    <property type="entry name" value="tRNA-synt_1e"/>
    <property type="match status" value="1"/>
</dbReference>
<organism evidence="6 7">
    <name type="scientific">Clostridium perfringens</name>
    <dbReference type="NCBI Taxonomy" id="1502"/>
    <lineage>
        <taxon>Bacteria</taxon>
        <taxon>Bacillati</taxon>
        <taxon>Bacillota</taxon>
        <taxon>Clostridia</taxon>
        <taxon>Eubacteriales</taxon>
        <taxon>Clostridiaceae</taxon>
        <taxon>Clostridium</taxon>
    </lineage>
</organism>
<comment type="caution">
    <text evidence="6">The sequence shown here is derived from an EMBL/GenBank/DDBJ whole genome shotgun (WGS) entry which is preliminary data.</text>
</comment>
<dbReference type="GO" id="GO:0005524">
    <property type="term" value="F:ATP binding"/>
    <property type="evidence" value="ECO:0007669"/>
    <property type="project" value="UniProtKB-KW"/>
</dbReference>
<keyword evidence="2 6" id="KW-0436">Ligase</keyword>
<dbReference type="Proteomes" id="UP001291306">
    <property type="component" value="Unassembled WGS sequence"/>
</dbReference>
<keyword evidence="3" id="KW-0547">Nucleotide-binding</keyword>
<dbReference type="GO" id="GO:0004817">
    <property type="term" value="F:cysteine-tRNA ligase activity"/>
    <property type="evidence" value="ECO:0007669"/>
    <property type="project" value="TreeGrafter"/>
</dbReference>
<protein>
    <submittedName>
        <fullName evidence="6">Cysteine--tRNA ligase</fullName>
    </submittedName>
</protein>
<proteinExistence type="predicted"/>
<dbReference type="GO" id="GO:0005829">
    <property type="term" value="C:cytosol"/>
    <property type="evidence" value="ECO:0007669"/>
    <property type="project" value="TreeGrafter"/>
</dbReference>
<dbReference type="Gene3D" id="3.40.50.620">
    <property type="entry name" value="HUPs"/>
    <property type="match status" value="1"/>
</dbReference>
<dbReference type="AlphaFoldDB" id="A0AAW9I8M4"/>